<protein>
    <recommendedName>
        <fullName evidence="3">DUF4124 domain-containing protein</fullName>
    </recommendedName>
</protein>
<feature type="compositionally biased region" description="Polar residues" evidence="1">
    <location>
        <begin position="150"/>
        <end position="160"/>
    </location>
</feature>
<dbReference type="Pfam" id="PF13511">
    <property type="entry name" value="DUF4124"/>
    <property type="match status" value="1"/>
</dbReference>
<evidence type="ECO:0000259" key="3">
    <source>
        <dbReference type="Pfam" id="PF13511"/>
    </source>
</evidence>
<dbReference type="Proteomes" id="UP000243232">
    <property type="component" value="Chromosome I"/>
</dbReference>
<dbReference type="OrthoDB" id="6898923at2"/>
<keyword evidence="2" id="KW-0732">Signal</keyword>
<sequence>MSFRVVITVALLFSPLAQGQAFKCVTPDGQTIFSQVPCPVEVGTTTELRLPTGSVSRSGAGPSLPPAQTDNQLERLQVAADWVMNRYPFFDGESPSANGQAITEVLALRDSEIERGGDPAEALLNAAKLVGPRYEATEAIRRYDAAASIKQSSSPRSSMKVTIVEDSSRSEAGYRERIEKQLESLPSETAERFRLAPQNADTLQRAKEAASQADRGNAGDALRLSNSAAKNSAEGRSYLEGKRAAEDAVFTKKRLEKQPDAIDLKTGQVLPNVGGGVIDPRTGKFYPDAGAGYVDPETGRFMPKQ</sequence>
<proteinExistence type="predicted"/>
<feature type="region of interest" description="Disordered" evidence="1">
    <location>
        <begin position="267"/>
        <end position="305"/>
    </location>
</feature>
<feature type="compositionally biased region" description="Basic and acidic residues" evidence="1">
    <location>
        <begin position="166"/>
        <end position="175"/>
    </location>
</feature>
<feature type="region of interest" description="Disordered" evidence="1">
    <location>
        <begin position="201"/>
        <end position="236"/>
    </location>
</feature>
<dbReference type="AlphaFoldDB" id="A0A1H2ETM9"/>
<accession>A0A1H2ETM9</accession>
<evidence type="ECO:0000313" key="4">
    <source>
        <dbReference type="EMBL" id="SDT98068.1"/>
    </source>
</evidence>
<dbReference type="RefSeq" id="WP_090193410.1">
    <property type="nucleotide sequence ID" value="NZ_LT629785.1"/>
</dbReference>
<dbReference type="EMBL" id="LT629785">
    <property type="protein sequence ID" value="SDT98068.1"/>
    <property type="molecule type" value="Genomic_DNA"/>
</dbReference>
<name>A0A1H2ETM9_9PSED</name>
<feature type="signal peptide" evidence="2">
    <location>
        <begin position="1"/>
        <end position="19"/>
    </location>
</feature>
<reference evidence="5" key="1">
    <citation type="submission" date="2016-10" db="EMBL/GenBank/DDBJ databases">
        <authorList>
            <person name="Varghese N."/>
            <person name="Submissions S."/>
        </authorList>
    </citation>
    <scope>NUCLEOTIDE SEQUENCE [LARGE SCALE GENOMIC DNA]</scope>
    <source>
        <strain evidence="5">DSM 17875</strain>
    </source>
</reference>
<feature type="region of interest" description="Disordered" evidence="1">
    <location>
        <begin position="150"/>
        <end position="175"/>
    </location>
</feature>
<dbReference type="InterPro" id="IPR025392">
    <property type="entry name" value="DUF4124"/>
</dbReference>
<feature type="chain" id="PRO_5009273313" description="DUF4124 domain-containing protein" evidence="2">
    <location>
        <begin position="20"/>
        <end position="305"/>
    </location>
</feature>
<keyword evidence="5" id="KW-1185">Reference proteome</keyword>
<organism evidence="4 5">
    <name type="scientific">Pseudomonas pohangensis</name>
    <dbReference type="NCBI Taxonomy" id="364197"/>
    <lineage>
        <taxon>Bacteria</taxon>
        <taxon>Pseudomonadati</taxon>
        <taxon>Pseudomonadota</taxon>
        <taxon>Gammaproteobacteria</taxon>
        <taxon>Pseudomonadales</taxon>
        <taxon>Pseudomonadaceae</taxon>
        <taxon>Pseudomonas</taxon>
    </lineage>
</organism>
<feature type="domain" description="DUF4124" evidence="3">
    <location>
        <begin position="10"/>
        <end position="44"/>
    </location>
</feature>
<evidence type="ECO:0000313" key="5">
    <source>
        <dbReference type="Proteomes" id="UP000243232"/>
    </source>
</evidence>
<evidence type="ECO:0000256" key="2">
    <source>
        <dbReference type="SAM" id="SignalP"/>
    </source>
</evidence>
<gene>
    <name evidence="4" type="ORF">SAMN05216296_1040</name>
</gene>
<evidence type="ECO:0000256" key="1">
    <source>
        <dbReference type="SAM" id="MobiDB-lite"/>
    </source>
</evidence>